<evidence type="ECO:0000256" key="5">
    <source>
        <dbReference type="SAM" id="Phobius"/>
    </source>
</evidence>
<reference evidence="8" key="1">
    <citation type="journal article" date="2019" name="Int. J. Syst. Evol. Microbiol.">
        <title>The Global Catalogue of Microorganisms (GCM) 10K type strain sequencing project: providing services to taxonomists for standard genome sequencing and annotation.</title>
        <authorList>
            <consortium name="The Broad Institute Genomics Platform"/>
            <consortium name="The Broad Institute Genome Sequencing Center for Infectious Disease"/>
            <person name="Wu L."/>
            <person name="Ma J."/>
        </authorList>
    </citation>
    <scope>NUCLEOTIDE SEQUENCE [LARGE SCALE GENOMIC DNA]</scope>
    <source>
        <strain evidence="8">JCM 17738</strain>
    </source>
</reference>
<keyword evidence="8" id="KW-1185">Reference proteome</keyword>
<dbReference type="PANTHER" id="PTHR38480:SF1">
    <property type="entry name" value="SLR0254 PROTEIN"/>
    <property type="match status" value="1"/>
</dbReference>
<keyword evidence="4 5" id="KW-0472">Membrane</keyword>
<protein>
    <submittedName>
        <fullName evidence="7">RDD family protein</fullName>
    </submittedName>
</protein>
<dbReference type="PANTHER" id="PTHR38480">
    <property type="entry name" value="SLR0254 PROTEIN"/>
    <property type="match status" value="1"/>
</dbReference>
<evidence type="ECO:0000313" key="7">
    <source>
        <dbReference type="EMBL" id="GAA4394228.1"/>
    </source>
</evidence>
<comment type="subcellular location">
    <subcellularLocation>
        <location evidence="1">Membrane</location>
        <topology evidence="1">Multi-pass membrane protein</topology>
    </subcellularLocation>
</comment>
<keyword evidence="3 5" id="KW-1133">Transmembrane helix</keyword>
<dbReference type="Proteomes" id="UP001500390">
    <property type="component" value="Unassembled WGS sequence"/>
</dbReference>
<organism evidence="7 8">
    <name type="scientific">Ornithinibacter aureus</name>
    <dbReference type="NCBI Taxonomy" id="622664"/>
    <lineage>
        <taxon>Bacteria</taxon>
        <taxon>Bacillati</taxon>
        <taxon>Actinomycetota</taxon>
        <taxon>Actinomycetes</taxon>
        <taxon>Micrococcales</taxon>
        <taxon>Intrasporangiaceae</taxon>
        <taxon>Ornithinibacter</taxon>
    </lineage>
</organism>
<gene>
    <name evidence="7" type="ORF">GCM10023153_15110</name>
</gene>
<dbReference type="InterPro" id="IPR010432">
    <property type="entry name" value="RDD"/>
</dbReference>
<sequence>MSDPGGYRSYAGDDMITGEGVAVEVPVASVAARMASGAIDVVVTLVVLIAGVFAIGFVAGGVSDAVIGILFIGLSVLAFIVLPTAVETLTRGRSLGRMALGLRTLRDDGGPTTFRHALVRGLVGYVEIYLLLGVPAVIASMVHPRAKRLGDMAAGTIVISQRAALRLTPPPPMPPALMPWALSADIAALPSGLTVAIRQFLARAPGLSPASRHTLGVDLLASTLAYVAPQPPPGFHPEVVLSAIVAQRRRRDLDRLWREEQLRGRVLPADPLTR</sequence>
<name>A0ABP8JPV7_9MICO</name>
<feature type="transmembrane region" description="Helical" evidence="5">
    <location>
        <begin position="38"/>
        <end position="59"/>
    </location>
</feature>
<evidence type="ECO:0000256" key="3">
    <source>
        <dbReference type="ARBA" id="ARBA00022989"/>
    </source>
</evidence>
<comment type="caution">
    <text evidence="7">The sequence shown here is derived from an EMBL/GenBank/DDBJ whole genome shotgun (WGS) entry which is preliminary data.</text>
</comment>
<dbReference type="EMBL" id="BAABFX010000023">
    <property type="protein sequence ID" value="GAA4394228.1"/>
    <property type="molecule type" value="Genomic_DNA"/>
</dbReference>
<evidence type="ECO:0000313" key="8">
    <source>
        <dbReference type="Proteomes" id="UP001500390"/>
    </source>
</evidence>
<keyword evidence="2 5" id="KW-0812">Transmembrane</keyword>
<evidence type="ECO:0000256" key="4">
    <source>
        <dbReference type="ARBA" id="ARBA00023136"/>
    </source>
</evidence>
<feature type="transmembrane region" description="Helical" evidence="5">
    <location>
        <begin position="65"/>
        <end position="86"/>
    </location>
</feature>
<proteinExistence type="predicted"/>
<accession>A0ABP8JPV7</accession>
<evidence type="ECO:0000256" key="1">
    <source>
        <dbReference type="ARBA" id="ARBA00004141"/>
    </source>
</evidence>
<dbReference type="Pfam" id="PF06271">
    <property type="entry name" value="RDD"/>
    <property type="match status" value="1"/>
</dbReference>
<evidence type="ECO:0000256" key="2">
    <source>
        <dbReference type="ARBA" id="ARBA00022692"/>
    </source>
</evidence>
<evidence type="ECO:0000259" key="6">
    <source>
        <dbReference type="Pfam" id="PF06271"/>
    </source>
</evidence>
<feature type="transmembrane region" description="Helical" evidence="5">
    <location>
        <begin position="122"/>
        <end position="142"/>
    </location>
</feature>
<dbReference type="RefSeq" id="WP_246196987.1">
    <property type="nucleotide sequence ID" value="NZ_BAABFX010000023.1"/>
</dbReference>
<feature type="domain" description="RDD" evidence="6">
    <location>
        <begin position="27"/>
        <end position="155"/>
    </location>
</feature>